<dbReference type="SUPFAM" id="SSF81901">
    <property type="entry name" value="HCP-like"/>
    <property type="match status" value="1"/>
</dbReference>
<evidence type="ECO:0000313" key="2">
    <source>
        <dbReference type="EMBL" id="NWC83877.1"/>
    </source>
</evidence>
<dbReference type="InterPro" id="IPR011990">
    <property type="entry name" value="TPR-like_helical_dom_sf"/>
</dbReference>
<reference evidence="2 3" key="1">
    <citation type="submission" date="2020-04" db="EMBL/GenBank/DDBJ databases">
        <title>Molecular characterization of pseudomonads from Agaricus bisporus reveal novel blotch 2 pathogens in Western Europe.</title>
        <authorList>
            <person name="Taparia T."/>
            <person name="Krijger M."/>
            <person name="Haynes E."/>
            <person name="Elpinstone J.G."/>
            <person name="Noble R."/>
            <person name="Van Der Wolf J."/>
        </authorList>
    </citation>
    <scope>NUCLEOTIDE SEQUENCE [LARGE SCALE GENOMIC DNA]</scope>
    <source>
        <strain evidence="2 3">P7765</strain>
    </source>
</reference>
<feature type="chain" id="PRO_5031225168" description="Sel1 repeat family protein" evidence="1">
    <location>
        <begin position="20"/>
        <end position="181"/>
    </location>
</feature>
<dbReference type="EMBL" id="JACARV010000107">
    <property type="protein sequence ID" value="NWC83877.1"/>
    <property type="molecule type" value="Genomic_DNA"/>
</dbReference>
<accession>A0A7Y7ZGF9</accession>
<organism evidence="2 3">
    <name type="scientific">Pseudomonas putida</name>
    <name type="common">Arthrobacter siderocapsulatus</name>
    <dbReference type="NCBI Taxonomy" id="303"/>
    <lineage>
        <taxon>Bacteria</taxon>
        <taxon>Pseudomonadati</taxon>
        <taxon>Pseudomonadota</taxon>
        <taxon>Gammaproteobacteria</taxon>
        <taxon>Pseudomonadales</taxon>
        <taxon>Pseudomonadaceae</taxon>
        <taxon>Pseudomonas</taxon>
    </lineage>
</organism>
<dbReference type="RefSeq" id="WP_177011237.1">
    <property type="nucleotide sequence ID" value="NZ_JACARV010000107.1"/>
</dbReference>
<evidence type="ECO:0008006" key="4">
    <source>
        <dbReference type="Google" id="ProtNLM"/>
    </source>
</evidence>
<evidence type="ECO:0000313" key="3">
    <source>
        <dbReference type="Proteomes" id="UP000542695"/>
    </source>
</evidence>
<sequence>MKLLLLPLLLFSGLVPAFASEGVKEIEYRLAAATSMADERQLGLAMVDLIGSACSGNAGAAAVLGSRYMTGAGEFEQAPGKALTLLRFASQRGIARAMPDLVLLLSRANSSQAEIEEAAKWRKIGNALSPGSMEMAIAAQAFEIARNGRDATAGYQAAAVWLQKRNLGMSTEDASINCSAW</sequence>
<evidence type="ECO:0000256" key="1">
    <source>
        <dbReference type="SAM" id="SignalP"/>
    </source>
</evidence>
<dbReference type="AlphaFoldDB" id="A0A7Y7ZGF9"/>
<protein>
    <recommendedName>
        <fullName evidence="4">Sel1 repeat family protein</fullName>
    </recommendedName>
</protein>
<dbReference type="Proteomes" id="UP000542695">
    <property type="component" value="Unassembled WGS sequence"/>
</dbReference>
<gene>
    <name evidence="2" type="ORF">HX798_26850</name>
</gene>
<name>A0A7Y7ZGF9_PSEPU</name>
<dbReference type="Gene3D" id="1.25.40.10">
    <property type="entry name" value="Tetratricopeptide repeat domain"/>
    <property type="match status" value="1"/>
</dbReference>
<comment type="caution">
    <text evidence="2">The sequence shown here is derived from an EMBL/GenBank/DDBJ whole genome shotgun (WGS) entry which is preliminary data.</text>
</comment>
<feature type="signal peptide" evidence="1">
    <location>
        <begin position="1"/>
        <end position="19"/>
    </location>
</feature>
<proteinExistence type="predicted"/>
<keyword evidence="1" id="KW-0732">Signal</keyword>